<comment type="caution">
    <text evidence="1">The sequence shown here is derived from an EMBL/GenBank/DDBJ whole genome shotgun (WGS) entry which is preliminary data.</text>
</comment>
<reference evidence="1" key="1">
    <citation type="submission" date="2021-01" db="EMBL/GenBank/DDBJ databases">
        <title>Phytophthora aleatoria, a newly-described species from Pinus radiata is distinct from Phytophthora cactorum isolates based on comparative genomics.</title>
        <authorList>
            <person name="Mcdougal R."/>
            <person name="Panda P."/>
            <person name="Williams N."/>
            <person name="Studholme D.J."/>
        </authorList>
    </citation>
    <scope>NUCLEOTIDE SEQUENCE</scope>
    <source>
        <strain evidence="1">NZFS 3830</strain>
    </source>
</reference>
<accession>A0A8T1TLB4</accession>
<gene>
    <name evidence="1" type="ORF">JG687_00018120</name>
</gene>
<organism evidence="1 2">
    <name type="scientific">Phytophthora cactorum</name>
    <dbReference type="NCBI Taxonomy" id="29920"/>
    <lineage>
        <taxon>Eukaryota</taxon>
        <taxon>Sar</taxon>
        <taxon>Stramenopiles</taxon>
        <taxon>Oomycota</taxon>
        <taxon>Peronosporomycetes</taxon>
        <taxon>Peronosporales</taxon>
        <taxon>Peronosporaceae</taxon>
        <taxon>Phytophthora</taxon>
    </lineage>
</organism>
<evidence type="ECO:0000313" key="1">
    <source>
        <dbReference type="EMBL" id="KAG6943993.1"/>
    </source>
</evidence>
<name>A0A8T1TLB4_9STRA</name>
<proteinExistence type="predicted"/>
<dbReference type="Proteomes" id="UP000688947">
    <property type="component" value="Unassembled WGS sequence"/>
</dbReference>
<protein>
    <submittedName>
        <fullName evidence="1">Uncharacterized protein</fullName>
    </submittedName>
</protein>
<dbReference type="EMBL" id="JAENGZ010002353">
    <property type="protein sequence ID" value="KAG6943993.1"/>
    <property type="molecule type" value="Genomic_DNA"/>
</dbReference>
<evidence type="ECO:0000313" key="2">
    <source>
        <dbReference type="Proteomes" id="UP000688947"/>
    </source>
</evidence>
<dbReference type="AlphaFoldDB" id="A0A8T1TLB4"/>
<sequence length="54" mass="6351">MKKVGTRISHAVAAGWRFLMSQFFHSNDRMNVHDVRRCARFSLEVCISLSWRVI</sequence>